<dbReference type="Gramene" id="GBG66019">
    <property type="protein sequence ID" value="GBG66019"/>
    <property type="gene ID" value="CBR_g54999"/>
</dbReference>
<reference evidence="2 3" key="1">
    <citation type="journal article" date="2018" name="Cell">
        <title>The Chara Genome: Secondary Complexity and Implications for Plant Terrestrialization.</title>
        <authorList>
            <person name="Nishiyama T."/>
            <person name="Sakayama H."/>
            <person name="Vries J.D."/>
            <person name="Buschmann H."/>
            <person name="Saint-Marcoux D."/>
            <person name="Ullrich K.K."/>
            <person name="Haas F.B."/>
            <person name="Vanderstraeten L."/>
            <person name="Becker D."/>
            <person name="Lang D."/>
            <person name="Vosolsobe S."/>
            <person name="Rombauts S."/>
            <person name="Wilhelmsson P.K.I."/>
            <person name="Janitza P."/>
            <person name="Kern R."/>
            <person name="Heyl A."/>
            <person name="Rumpler F."/>
            <person name="Villalobos L.I.A.C."/>
            <person name="Clay J.M."/>
            <person name="Skokan R."/>
            <person name="Toyoda A."/>
            <person name="Suzuki Y."/>
            <person name="Kagoshima H."/>
            <person name="Schijlen E."/>
            <person name="Tajeshwar N."/>
            <person name="Catarino B."/>
            <person name="Hetherington A.J."/>
            <person name="Saltykova A."/>
            <person name="Bonnot C."/>
            <person name="Breuninger H."/>
            <person name="Symeonidi A."/>
            <person name="Radhakrishnan G.V."/>
            <person name="Van Nieuwerburgh F."/>
            <person name="Deforce D."/>
            <person name="Chang C."/>
            <person name="Karol K.G."/>
            <person name="Hedrich R."/>
            <person name="Ulvskov P."/>
            <person name="Glockner G."/>
            <person name="Delwiche C.F."/>
            <person name="Petrasek J."/>
            <person name="Van de Peer Y."/>
            <person name="Friml J."/>
            <person name="Beilby M."/>
            <person name="Dolan L."/>
            <person name="Kohara Y."/>
            <person name="Sugano S."/>
            <person name="Fujiyama A."/>
            <person name="Delaux P.-M."/>
            <person name="Quint M."/>
            <person name="TheiBen G."/>
            <person name="Hagemann M."/>
            <person name="Harholt J."/>
            <person name="Dunand C."/>
            <person name="Zachgo S."/>
            <person name="Langdale J."/>
            <person name="Maumus F."/>
            <person name="Straeten D.V.D."/>
            <person name="Gould S.B."/>
            <person name="Rensing S.A."/>
        </authorList>
    </citation>
    <scope>NUCLEOTIDE SEQUENCE [LARGE SCALE GENOMIC DNA]</scope>
    <source>
        <strain evidence="2 3">S276</strain>
    </source>
</reference>
<dbReference type="CDD" id="cd01650">
    <property type="entry name" value="RT_nLTR_like"/>
    <property type="match status" value="1"/>
</dbReference>
<dbReference type="InterPro" id="IPR043502">
    <property type="entry name" value="DNA/RNA_pol_sf"/>
</dbReference>
<dbReference type="PROSITE" id="PS50878">
    <property type="entry name" value="RT_POL"/>
    <property type="match status" value="1"/>
</dbReference>
<name>A0A388K7L9_CHABU</name>
<evidence type="ECO:0000313" key="2">
    <source>
        <dbReference type="EMBL" id="GBG66019.1"/>
    </source>
</evidence>
<organism evidence="2 3">
    <name type="scientific">Chara braunii</name>
    <name type="common">Braun's stonewort</name>
    <dbReference type="NCBI Taxonomy" id="69332"/>
    <lineage>
        <taxon>Eukaryota</taxon>
        <taxon>Viridiplantae</taxon>
        <taxon>Streptophyta</taxon>
        <taxon>Charophyceae</taxon>
        <taxon>Charales</taxon>
        <taxon>Characeae</taxon>
        <taxon>Chara</taxon>
    </lineage>
</organism>
<proteinExistence type="predicted"/>
<feature type="domain" description="Reverse transcriptase" evidence="1">
    <location>
        <begin position="140"/>
        <end position="411"/>
    </location>
</feature>
<dbReference type="Proteomes" id="UP000265515">
    <property type="component" value="Unassembled WGS sequence"/>
</dbReference>
<dbReference type="PANTHER" id="PTHR31635:SF196">
    <property type="entry name" value="REVERSE TRANSCRIPTASE DOMAIN-CONTAINING PROTEIN-RELATED"/>
    <property type="match status" value="1"/>
</dbReference>
<dbReference type="SUPFAM" id="SSF56672">
    <property type="entry name" value="DNA/RNA polymerases"/>
    <property type="match status" value="1"/>
</dbReference>
<sequence>MSQTDRMTRATFRRLCPARSHGVIRALKHPFNAHADLAEDTVTMAEYARIYYGDILTSRRHPAESLSDLHQEADLWQYTDKALLPHQRMALDRPLTPKELKQAMLSMAKGKAPGDDGLPIEFFIAMWDQVGAILLKLINNVLEGGTLTDDMCRGVITLLYKKGDKQNVRNWRPISLLNVAYKILAKVLARRLAPILPALVGTDQGAFVKGRSIAENILVAMGALEIIGRERRQVMVAMLDLEKAYDRVNWSFVLAPLEHMNFGTGFRKWVEAMYCSSTATVLVNGKRFQEFSLSRSLKQGCPLAPLLFVTQMEILLNALRTSPRIRGLKLQEDGEVRTGAIADDLLLITEATPESTQAANELLDQYEELLEAKVNWDKSAYFLPQDFDLPDDWSMKRIMDADAERYLGVQVSLTDSRPTQDAVLVSKVEASGRKSRAALGLSLMGRALVITSSMFALLWHVAMVIVISNPTIQKVESVAARFLRQDLDRERNLPHKRHLVRRRSRLGRAQLVEEKLGRLIEAIPHEWVQMLLERNQRREGMWVREGMSSEEEAPIYRLESRLEEEEWQASQWELATPPAREGNLEKKRDNIIGPESALVAIRVVPKWKATVGEDGR</sequence>
<evidence type="ECO:0000313" key="3">
    <source>
        <dbReference type="Proteomes" id="UP000265515"/>
    </source>
</evidence>
<dbReference type="Pfam" id="PF00078">
    <property type="entry name" value="RVT_1"/>
    <property type="match status" value="1"/>
</dbReference>
<accession>A0A388K7L9</accession>
<evidence type="ECO:0000259" key="1">
    <source>
        <dbReference type="PROSITE" id="PS50878"/>
    </source>
</evidence>
<dbReference type="OrthoDB" id="1934719at2759"/>
<comment type="caution">
    <text evidence="2">The sequence shown here is derived from an EMBL/GenBank/DDBJ whole genome shotgun (WGS) entry which is preliminary data.</text>
</comment>
<keyword evidence="3" id="KW-1185">Reference proteome</keyword>
<protein>
    <recommendedName>
        <fullName evidence="1">Reverse transcriptase domain-containing protein</fullName>
    </recommendedName>
</protein>
<dbReference type="STRING" id="69332.A0A388K7L9"/>
<dbReference type="PANTHER" id="PTHR31635">
    <property type="entry name" value="REVERSE TRANSCRIPTASE DOMAIN-CONTAINING PROTEIN-RELATED"/>
    <property type="match status" value="1"/>
</dbReference>
<dbReference type="EMBL" id="BFEA01000068">
    <property type="protein sequence ID" value="GBG66019.1"/>
    <property type="molecule type" value="Genomic_DNA"/>
</dbReference>
<dbReference type="InterPro" id="IPR000477">
    <property type="entry name" value="RT_dom"/>
</dbReference>
<gene>
    <name evidence="2" type="ORF">CBR_g54999</name>
</gene>
<dbReference type="AlphaFoldDB" id="A0A388K7L9"/>